<gene>
    <name evidence="3" type="ORF">LEL_02570</name>
</gene>
<dbReference type="InterPro" id="IPR052779">
    <property type="entry name" value="WDR62"/>
</dbReference>
<feature type="compositionally biased region" description="Low complexity" evidence="2">
    <location>
        <begin position="806"/>
        <end position="822"/>
    </location>
</feature>
<feature type="compositionally biased region" description="Polar residues" evidence="2">
    <location>
        <begin position="1"/>
        <end position="19"/>
    </location>
</feature>
<dbReference type="EMBL" id="AZHF01000002">
    <property type="protein sequence ID" value="OAA79084.1"/>
    <property type="molecule type" value="Genomic_DNA"/>
</dbReference>
<dbReference type="AlphaFoldDB" id="A0A168ICM2"/>
<dbReference type="InterPro" id="IPR001680">
    <property type="entry name" value="WD40_rpt"/>
</dbReference>
<keyword evidence="4" id="KW-1185">Reference proteome</keyword>
<name>A0A168ICM2_CORDF</name>
<evidence type="ECO:0000256" key="2">
    <source>
        <dbReference type="SAM" id="MobiDB-lite"/>
    </source>
</evidence>
<feature type="region of interest" description="Disordered" evidence="2">
    <location>
        <begin position="976"/>
        <end position="1010"/>
    </location>
</feature>
<sequence length="1010" mass="109892">MAAVTPSNSRLKLTPSNSPYLGRPSRSPMRGRQQESWLSLRRVVGTTCRSQTGFDAVNSSFAYVAGGAVVVANVENGNYSQRFYRARPAAVPIHNAVTTMQNTSSTPAIATPKANDSRGRVAPASRESIYGSLDWSDSPSSKTWTSRERIKAATCVALSRDGKFLAVGETGYAPRVLIFNLQEASSDVPLVSISEHTFGVNAVAWSADSRYLASLGAANDGFLYIWRVDPRTGQTRLFQQNRCTSYIRHMTWMGSNLITLGVRHVKIWRIEDGPSSPTKSRQFNDSAPSTPTSSQKTLPGRNVLLGGLLDATFTCAAVDGNRLLVCTEAGDVCIMDDDDRQMKLVKSVTLNFAITTITIRGDVAYVGGKDGSFATLDVPAVMDGGSENCILTTATAPTGVLALGFLNDNLVTIDSKQSIDIWSHNHLPGQKQDAIAHIPIPGHGESINGVQPLRRPNKPDASFITWSGSGNVTFWDTEGRQKMSVDVPIDAVEIDSELGLSNQVTCVETLRNGKQLIVGDRLGILKIFDVDTKELLLDTKAHSMHCVGISVCETPNKFIVASCGRDRTVQLFHQLSSGQIEHFQTLEFNARVVQVLLPSDDRVITCSLDRSLQIHDLVTRDGEPDVIAAIPSKVISLKASPTSLLMGPDRRSIYISLLDRSVFQFDLFTGRQVSCFKCTDEGGVESAVLDGLTLGNWPARDLDLILGTSNTDKSIRLYDARSGSFLDREWGHTEAINGVCIVEDDDGSKKVVSAASDGTIMIWLLDFTECSPRSMSRDPSPAKDSGITGRPTLRKVLSRAELAEFQRPTPSSNSRQRSPSRTLPRRSSRLNMKTPTGTMSGQGNSTIIESTPSRRRPSESQGASPPPSPKGRVSRRPSLPAMSVTARKKSSATNLRAQNTLNTATEQACRTLRAYRRKLSSAEPITAECLTELDQELRLTAAALGDRAIRSKAMNETVLSGLLDQYSERLVTLLDEKLRLTTPSKDRETDNQTEERRGSADSSSNTSSSP</sequence>
<reference evidence="3 4" key="1">
    <citation type="journal article" date="2016" name="Genome Biol. Evol.">
        <title>Divergent and convergent evolution of fungal pathogenicity.</title>
        <authorList>
            <person name="Shang Y."/>
            <person name="Xiao G."/>
            <person name="Zheng P."/>
            <person name="Cen K."/>
            <person name="Zhan S."/>
            <person name="Wang C."/>
        </authorList>
    </citation>
    <scope>NUCLEOTIDE SEQUENCE [LARGE SCALE GENOMIC DNA]</scope>
    <source>
        <strain evidence="3 4">RCEF 1005</strain>
    </source>
</reference>
<feature type="region of interest" description="Disordered" evidence="2">
    <location>
        <begin position="273"/>
        <end position="298"/>
    </location>
</feature>
<keyword evidence="1" id="KW-0853">WD repeat</keyword>
<feature type="compositionally biased region" description="Polar residues" evidence="2">
    <location>
        <begin position="831"/>
        <end position="848"/>
    </location>
</feature>
<feature type="region of interest" description="Disordered" evidence="2">
    <location>
        <begin position="773"/>
        <end position="899"/>
    </location>
</feature>
<evidence type="ECO:0000256" key="1">
    <source>
        <dbReference type="PROSITE-ProRule" id="PRU00221"/>
    </source>
</evidence>
<feature type="region of interest" description="Disordered" evidence="2">
    <location>
        <begin position="1"/>
        <end position="33"/>
    </location>
</feature>
<dbReference type="SMART" id="SM00320">
    <property type="entry name" value="WD40"/>
    <property type="match status" value="8"/>
</dbReference>
<feature type="compositionally biased region" description="Low complexity" evidence="2">
    <location>
        <begin position="1000"/>
        <end position="1010"/>
    </location>
</feature>
<proteinExistence type="predicted"/>
<dbReference type="OrthoDB" id="6252103at2759"/>
<feature type="region of interest" description="Disordered" evidence="2">
    <location>
        <begin position="102"/>
        <end position="121"/>
    </location>
</feature>
<dbReference type="PROSITE" id="PS50082">
    <property type="entry name" value="WD_REPEATS_2"/>
    <property type="match status" value="1"/>
</dbReference>
<organism evidence="3 4">
    <name type="scientific">Akanthomyces lecanii RCEF 1005</name>
    <dbReference type="NCBI Taxonomy" id="1081108"/>
    <lineage>
        <taxon>Eukaryota</taxon>
        <taxon>Fungi</taxon>
        <taxon>Dikarya</taxon>
        <taxon>Ascomycota</taxon>
        <taxon>Pezizomycotina</taxon>
        <taxon>Sordariomycetes</taxon>
        <taxon>Hypocreomycetidae</taxon>
        <taxon>Hypocreales</taxon>
        <taxon>Cordycipitaceae</taxon>
        <taxon>Akanthomyces</taxon>
        <taxon>Cordyceps confragosa</taxon>
    </lineage>
</organism>
<evidence type="ECO:0000313" key="4">
    <source>
        <dbReference type="Proteomes" id="UP000076881"/>
    </source>
</evidence>
<dbReference type="SUPFAM" id="SSF50978">
    <property type="entry name" value="WD40 repeat-like"/>
    <property type="match status" value="2"/>
</dbReference>
<evidence type="ECO:0000313" key="3">
    <source>
        <dbReference type="EMBL" id="OAA79084.1"/>
    </source>
</evidence>
<dbReference type="PANTHER" id="PTHR45589">
    <property type="entry name" value="WD REPEAT DOMAIN 62, ISOFORM G"/>
    <property type="match status" value="1"/>
</dbReference>
<feature type="compositionally biased region" description="Polar residues" evidence="2">
    <location>
        <begin position="275"/>
        <end position="297"/>
    </location>
</feature>
<protein>
    <submittedName>
        <fullName evidence="3">WD domain containing protein</fullName>
    </submittedName>
</protein>
<feature type="compositionally biased region" description="Basic and acidic residues" evidence="2">
    <location>
        <begin position="976"/>
        <end position="999"/>
    </location>
</feature>
<dbReference type="Gene3D" id="2.130.10.10">
    <property type="entry name" value="YVTN repeat-like/Quinoprotein amine dehydrogenase"/>
    <property type="match status" value="4"/>
</dbReference>
<dbReference type="Pfam" id="PF00400">
    <property type="entry name" value="WD40"/>
    <property type="match status" value="2"/>
</dbReference>
<dbReference type="PANTHER" id="PTHR45589:SF1">
    <property type="entry name" value="WD REPEAT DOMAIN 62, ISOFORM G"/>
    <property type="match status" value="1"/>
</dbReference>
<comment type="caution">
    <text evidence="3">The sequence shown here is derived from an EMBL/GenBank/DDBJ whole genome shotgun (WGS) entry which is preliminary data.</text>
</comment>
<dbReference type="STRING" id="1081108.A0A168ICM2"/>
<accession>A0A168ICM2</accession>
<dbReference type="InterPro" id="IPR036322">
    <property type="entry name" value="WD40_repeat_dom_sf"/>
</dbReference>
<dbReference type="InterPro" id="IPR015943">
    <property type="entry name" value="WD40/YVTN_repeat-like_dom_sf"/>
</dbReference>
<dbReference type="Proteomes" id="UP000076881">
    <property type="component" value="Unassembled WGS sequence"/>
</dbReference>
<feature type="repeat" description="WD" evidence="1">
    <location>
        <begin position="729"/>
        <end position="763"/>
    </location>
</feature>